<evidence type="ECO:0000313" key="2">
    <source>
        <dbReference type="EMBL" id="TDL74193.1"/>
    </source>
</evidence>
<dbReference type="EMBL" id="SNAA01000029">
    <property type="protein sequence ID" value="TDL74193.1"/>
    <property type="molecule type" value="Genomic_DNA"/>
</dbReference>
<dbReference type="RefSeq" id="WP_133398148.1">
    <property type="nucleotide sequence ID" value="NZ_SNAA01000029.1"/>
</dbReference>
<evidence type="ECO:0000256" key="1">
    <source>
        <dbReference type="SAM" id="Phobius"/>
    </source>
</evidence>
<dbReference type="AlphaFoldDB" id="A0A4R6A0T8"/>
<sequence>MSDQPEFPEPSREELPETLTRLGDLVLELNDYVQDQTKAINHATTAANEARRAAKTTMEHTNPEQYAEFAVDLIENRTGRIIDRMNDVASGLIRASNHTQSVLKEADKDRSEAQRRVWEREQKLDRFRNRLPWFGLGAVVLALAMTVTLPRFLASYGPTCAVLGGVWTTTSTGTDVCAFYLE</sequence>
<accession>A0A4R6A0T8</accession>
<evidence type="ECO:0000313" key="3">
    <source>
        <dbReference type="Proteomes" id="UP000295701"/>
    </source>
</evidence>
<keyword evidence="3" id="KW-1185">Reference proteome</keyword>
<proteinExistence type="predicted"/>
<comment type="caution">
    <text evidence="2">The sequence shown here is derived from an EMBL/GenBank/DDBJ whole genome shotgun (WGS) entry which is preliminary data.</text>
</comment>
<protein>
    <submittedName>
        <fullName evidence="2">Uncharacterized protein</fullName>
    </submittedName>
</protein>
<gene>
    <name evidence="2" type="ORF">E2L08_16250</name>
</gene>
<dbReference type="Proteomes" id="UP000295701">
    <property type="component" value="Unassembled WGS sequence"/>
</dbReference>
<dbReference type="OrthoDB" id="7876532at2"/>
<organism evidence="2 3">
    <name type="scientific">Palleronia sediminis</name>
    <dbReference type="NCBI Taxonomy" id="2547833"/>
    <lineage>
        <taxon>Bacteria</taxon>
        <taxon>Pseudomonadati</taxon>
        <taxon>Pseudomonadota</taxon>
        <taxon>Alphaproteobacteria</taxon>
        <taxon>Rhodobacterales</taxon>
        <taxon>Roseobacteraceae</taxon>
        <taxon>Palleronia</taxon>
    </lineage>
</organism>
<feature type="transmembrane region" description="Helical" evidence="1">
    <location>
        <begin position="131"/>
        <end position="149"/>
    </location>
</feature>
<name>A0A4R6A0T8_9RHOB</name>
<reference evidence="2 3" key="1">
    <citation type="submission" date="2019-03" db="EMBL/GenBank/DDBJ databases">
        <title>Primorskyibacter sp. SS33 isolated from sediments.</title>
        <authorList>
            <person name="Xunke S."/>
        </authorList>
    </citation>
    <scope>NUCLEOTIDE SEQUENCE [LARGE SCALE GENOMIC DNA]</scope>
    <source>
        <strain evidence="2 3">SS33</strain>
    </source>
</reference>
<keyword evidence="1" id="KW-0812">Transmembrane</keyword>
<keyword evidence="1" id="KW-1133">Transmembrane helix</keyword>
<keyword evidence="1" id="KW-0472">Membrane</keyword>